<organism evidence="1 2">
    <name type="scientific">Nephila pilipes</name>
    <name type="common">Giant wood spider</name>
    <name type="synonym">Nephila maculata</name>
    <dbReference type="NCBI Taxonomy" id="299642"/>
    <lineage>
        <taxon>Eukaryota</taxon>
        <taxon>Metazoa</taxon>
        <taxon>Ecdysozoa</taxon>
        <taxon>Arthropoda</taxon>
        <taxon>Chelicerata</taxon>
        <taxon>Arachnida</taxon>
        <taxon>Araneae</taxon>
        <taxon>Araneomorphae</taxon>
        <taxon>Entelegynae</taxon>
        <taxon>Araneoidea</taxon>
        <taxon>Nephilidae</taxon>
        <taxon>Nephila</taxon>
    </lineage>
</organism>
<dbReference type="Proteomes" id="UP000887013">
    <property type="component" value="Unassembled WGS sequence"/>
</dbReference>
<dbReference type="OrthoDB" id="6433392at2759"/>
<name>A0A8X6TD21_NEPPI</name>
<accession>A0A8X6TD21</accession>
<evidence type="ECO:0000313" key="2">
    <source>
        <dbReference type="Proteomes" id="UP000887013"/>
    </source>
</evidence>
<evidence type="ECO:0000313" key="1">
    <source>
        <dbReference type="EMBL" id="GFS94744.1"/>
    </source>
</evidence>
<dbReference type="Gene3D" id="3.60.10.10">
    <property type="entry name" value="Endonuclease/exonuclease/phosphatase"/>
    <property type="match status" value="1"/>
</dbReference>
<dbReference type="SUPFAM" id="SSF56219">
    <property type="entry name" value="DNase I-like"/>
    <property type="match status" value="1"/>
</dbReference>
<comment type="caution">
    <text evidence="1">The sequence shown here is derived from an EMBL/GenBank/DDBJ whole genome shotgun (WGS) entry which is preliminary data.</text>
</comment>
<gene>
    <name evidence="1" type="ORF">NPIL_509741</name>
</gene>
<sequence length="174" mass="19792">MSLPPRVESFRVFQWNAGGLSQSKRTELLKILHEKEIDVFSIMETNLASENLKCYPFKGDDQLLSQLSDCDKGEVAHLDVWKSGVLFKILDLYSPPCNSPDFSYVNHGKHTIFVGDFNAHSPIHLTFPCDTFTCGTFTSMWYIHFDTNEAGGRVQDFLSSSTFELVYNKEDPHS</sequence>
<protein>
    <recommendedName>
        <fullName evidence="3">Endonuclease/exonuclease/phosphatase domain-containing protein</fullName>
    </recommendedName>
</protein>
<dbReference type="EMBL" id="BMAW01054125">
    <property type="protein sequence ID" value="GFS94744.1"/>
    <property type="molecule type" value="Genomic_DNA"/>
</dbReference>
<dbReference type="InterPro" id="IPR036691">
    <property type="entry name" value="Endo/exonu/phosph_ase_sf"/>
</dbReference>
<evidence type="ECO:0008006" key="3">
    <source>
        <dbReference type="Google" id="ProtNLM"/>
    </source>
</evidence>
<dbReference type="AlphaFoldDB" id="A0A8X6TD21"/>
<proteinExistence type="predicted"/>
<reference evidence="1" key="1">
    <citation type="submission" date="2020-08" db="EMBL/GenBank/DDBJ databases">
        <title>Multicomponent nature underlies the extraordinary mechanical properties of spider dragline silk.</title>
        <authorList>
            <person name="Kono N."/>
            <person name="Nakamura H."/>
            <person name="Mori M."/>
            <person name="Yoshida Y."/>
            <person name="Ohtoshi R."/>
            <person name="Malay A.D."/>
            <person name="Moran D.A.P."/>
            <person name="Tomita M."/>
            <person name="Numata K."/>
            <person name="Arakawa K."/>
        </authorList>
    </citation>
    <scope>NUCLEOTIDE SEQUENCE</scope>
</reference>
<keyword evidence="2" id="KW-1185">Reference proteome</keyword>